<name>A0A7J6KAG6_TOXGO</name>
<accession>A0A7J6KAG6</accession>
<organism evidence="1 2">
    <name type="scientific">Toxoplasma gondii</name>
    <dbReference type="NCBI Taxonomy" id="5811"/>
    <lineage>
        <taxon>Eukaryota</taxon>
        <taxon>Sar</taxon>
        <taxon>Alveolata</taxon>
        <taxon>Apicomplexa</taxon>
        <taxon>Conoidasida</taxon>
        <taxon>Coccidia</taxon>
        <taxon>Eucoccidiorida</taxon>
        <taxon>Eimeriorina</taxon>
        <taxon>Sarcocystidae</taxon>
        <taxon>Toxoplasma</taxon>
    </lineage>
</organism>
<dbReference type="Proteomes" id="UP000557509">
    <property type="component" value="Unassembled WGS sequence"/>
</dbReference>
<protein>
    <submittedName>
        <fullName evidence="1">Uncharacterized protein</fullName>
    </submittedName>
</protein>
<reference evidence="1 2" key="1">
    <citation type="submission" date="2020-03" db="EMBL/GenBank/DDBJ databases">
        <title>Genome sequence of Toxoplasma gondii RH-88 strain.</title>
        <authorList>
            <person name="Lorenzi H.A."/>
            <person name="Venepally P."/>
            <person name="Rozenberg A."/>
            <person name="Sibley D."/>
        </authorList>
    </citation>
    <scope>NUCLEOTIDE SEQUENCE [LARGE SCALE GENOMIC DNA]</scope>
    <source>
        <strain evidence="1 2">RH-88</strain>
    </source>
</reference>
<gene>
    <name evidence="1" type="ORF">TGRH88_031820</name>
</gene>
<evidence type="ECO:0000313" key="1">
    <source>
        <dbReference type="EMBL" id="KAF4643516.1"/>
    </source>
</evidence>
<keyword evidence="2" id="KW-1185">Reference proteome</keyword>
<dbReference type="AlphaFoldDB" id="A0A7J6KAG6"/>
<dbReference type="EMBL" id="JAAUHK010000192">
    <property type="protein sequence ID" value="KAF4643516.1"/>
    <property type="molecule type" value="Genomic_DNA"/>
</dbReference>
<sequence>MRKDGCVYTVKGDAAFHKYPSRAGSENATFYLQRKETIHDNPCLLLQTPVCVHDGSFQTGAAGGRCLLSSLLSRPPTAVPPSRSYLS</sequence>
<comment type="caution">
    <text evidence="1">The sequence shown here is derived from an EMBL/GenBank/DDBJ whole genome shotgun (WGS) entry which is preliminary data.</text>
</comment>
<proteinExistence type="predicted"/>
<evidence type="ECO:0000313" key="2">
    <source>
        <dbReference type="Proteomes" id="UP000557509"/>
    </source>
</evidence>